<evidence type="ECO:0000313" key="2">
    <source>
        <dbReference type="Proteomes" id="UP000253628"/>
    </source>
</evidence>
<dbReference type="EMBL" id="QNRQ01000004">
    <property type="protein sequence ID" value="RBP40114.1"/>
    <property type="molecule type" value="Genomic_DNA"/>
</dbReference>
<keyword evidence="2" id="KW-1185">Reference proteome</keyword>
<comment type="caution">
    <text evidence="1">The sequence shown here is derived from an EMBL/GenBank/DDBJ whole genome shotgun (WGS) entry which is preliminary data.</text>
</comment>
<protein>
    <submittedName>
        <fullName evidence="1">Uncharacterized protein</fullName>
    </submittedName>
</protein>
<dbReference type="OrthoDB" id="9850314at2"/>
<proteinExistence type="predicted"/>
<sequence>MNPNCADILFEERSPCAFTCYRELVEAANREPVAVVRDYDLTDAESTWDRITACEADVFGIDPRLLNALVYAHMRYEDMIGITDTEFMSFRGEERAAYPERFKGDGVYATDDAIAFMVLACRMPARQAIAWVCRVKIQQVRSDLIDDAVEAPGWALASYF</sequence>
<reference evidence="1 2" key="1">
    <citation type="submission" date="2018-06" db="EMBL/GenBank/DDBJ databases">
        <title>Genomic Encyclopedia of Type Strains, Phase IV (KMG-IV): sequencing the most valuable type-strain genomes for metagenomic binning, comparative biology and taxonomic classification.</title>
        <authorList>
            <person name="Goeker M."/>
        </authorList>
    </citation>
    <scope>NUCLEOTIDE SEQUENCE [LARGE SCALE GENOMIC DNA]</scope>
    <source>
        <strain evidence="1 2">DSM 25520</strain>
    </source>
</reference>
<dbReference type="RefSeq" id="WP_113933075.1">
    <property type="nucleotide sequence ID" value="NZ_JACCEU010000005.1"/>
</dbReference>
<gene>
    <name evidence="1" type="ORF">DFR37_104211</name>
</gene>
<dbReference type="AlphaFoldDB" id="A0A366HCR2"/>
<name>A0A366HCR2_9BURK</name>
<organism evidence="1 2">
    <name type="scientific">Eoetvoesiella caeni</name>
    <dbReference type="NCBI Taxonomy" id="645616"/>
    <lineage>
        <taxon>Bacteria</taxon>
        <taxon>Pseudomonadati</taxon>
        <taxon>Pseudomonadota</taxon>
        <taxon>Betaproteobacteria</taxon>
        <taxon>Burkholderiales</taxon>
        <taxon>Alcaligenaceae</taxon>
        <taxon>Eoetvoesiella</taxon>
    </lineage>
</organism>
<evidence type="ECO:0000313" key="1">
    <source>
        <dbReference type="EMBL" id="RBP40114.1"/>
    </source>
</evidence>
<dbReference type="Proteomes" id="UP000253628">
    <property type="component" value="Unassembled WGS sequence"/>
</dbReference>
<accession>A0A366HCR2</accession>